<feature type="transmembrane region" description="Helical" evidence="1">
    <location>
        <begin position="54"/>
        <end position="76"/>
    </location>
</feature>
<protein>
    <submittedName>
        <fullName evidence="2">SdpI family protein</fullName>
    </submittedName>
</protein>
<feature type="transmembrane region" description="Helical" evidence="1">
    <location>
        <begin position="7"/>
        <end position="28"/>
    </location>
</feature>
<accession>A0ABX8TCN2</accession>
<gene>
    <name evidence="2" type="ORF">KWG56_09825</name>
</gene>
<feature type="transmembrane region" description="Helical" evidence="1">
    <location>
        <begin position="175"/>
        <end position="194"/>
    </location>
</feature>
<dbReference type="RefSeq" id="WP_219354617.1">
    <property type="nucleotide sequence ID" value="NZ_CP080034.1"/>
</dbReference>
<keyword evidence="1" id="KW-0812">Transmembrane</keyword>
<feature type="transmembrane region" description="Helical" evidence="1">
    <location>
        <begin position="200"/>
        <end position="219"/>
    </location>
</feature>
<dbReference type="PANTHER" id="PTHR37810">
    <property type="entry name" value="IMMUNITY PROTEIN SDPI"/>
    <property type="match status" value="1"/>
</dbReference>
<keyword evidence="1" id="KW-0472">Membrane</keyword>
<dbReference type="EMBL" id="CP080034">
    <property type="protein sequence ID" value="QYC08941.1"/>
    <property type="molecule type" value="Genomic_DNA"/>
</dbReference>
<organism evidence="2 3">
    <name type="scientific">Brevundimonas nasdae</name>
    <dbReference type="NCBI Taxonomy" id="172043"/>
    <lineage>
        <taxon>Bacteria</taxon>
        <taxon>Pseudomonadati</taxon>
        <taxon>Pseudomonadota</taxon>
        <taxon>Alphaproteobacteria</taxon>
        <taxon>Caulobacterales</taxon>
        <taxon>Caulobacteraceae</taxon>
        <taxon>Brevundimonas</taxon>
    </lineage>
</organism>
<keyword evidence="3" id="KW-1185">Reference proteome</keyword>
<evidence type="ECO:0000313" key="2">
    <source>
        <dbReference type="EMBL" id="QYC08941.1"/>
    </source>
</evidence>
<sequence>MKDRLSLLDYLTVAVFTLQGAFALHVGLNGPTTPIPVHFGPDLQPDRWSDRTELALTLGGIALLGLILCIGLGLGAMRAQSTGDQSQKRSLRIGQGIGLFTLTIVGVLIAWASLGQTSLGQTGLEARGGIFMGGLSLVFVGVGAFIGRVSPNPFVGVRTPWAFKSRLAWDRSNRLAGRLFFLIGLCGLIAAPVAPQPFGVTALTVSIIAVSLIAVFESWRVWRTDPDRQPF</sequence>
<reference evidence="2 3" key="1">
    <citation type="submission" date="2021-07" db="EMBL/GenBank/DDBJ databases">
        <title>Isolation and characterization of bacteria from a gold mining with a capacity of golden bioaccumulation.</title>
        <authorList>
            <person name="Yang X.J."/>
        </authorList>
    </citation>
    <scope>NUCLEOTIDE SEQUENCE [LARGE SCALE GENOMIC DNA]</scope>
    <source>
        <strain evidence="2 3">Au29</strain>
    </source>
</reference>
<dbReference type="InterPro" id="IPR025962">
    <property type="entry name" value="SdpI/YhfL"/>
</dbReference>
<keyword evidence="1" id="KW-1133">Transmembrane helix</keyword>
<proteinExistence type="predicted"/>
<dbReference type="PIRSF" id="PIRSF038959">
    <property type="entry name" value="SdpI"/>
    <property type="match status" value="1"/>
</dbReference>
<evidence type="ECO:0000256" key="1">
    <source>
        <dbReference type="SAM" id="Phobius"/>
    </source>
</evidence>
<dbReference type="GeneID" id="94375566"/>
<dbReference type="Proteomes" id="UP000824334">
    <property type="component" value="Chromosome"/>
</dbReference>
<feature type="transmembrane region" description="Helical" evidence="1">
    <location>
        <begin position="126"/>
        <end position="146"/>
    </location>
</feature>
<evidence type="ECO:0000313" key="3">
    <source>
        <dbReference type="Proteomes" id="UP000824334"/>
    </source>
</evidence>
<name>A0ABX8TCN2_9CAUL</name>
<dbReference type="Pfam" id="PF13630">
    <property type="entry name" value="SdpI"/>
    <property type="match status" value="1"/>
</dbReference>
<dbReference type="InterPro" id="IPR026272">
    <property type="entry name" value="SdpI"/>
</dbReference>
<dbReference type="PANTHER" id="PTHR37810:SF5">
    <property type="entry name" value="IMMUNITY PROTEIN SDPI"/>
    <property type="match status" value="1"/>
</dbReference>
<feature type="transmembrane region" description="Helical" evidence="1">
    <location>
        <begin position="97"/>
        <end position="114"/>
    </location>
</feature>